<protein>
    <submittedName>
        <fullName evidence="1">Uncharacterized protein</fullName>
    </submittedName>
</protein>
<dbReference type="EMBL" id="JAIWYP010000002">
    <property type="protein sequence ID" value="KAH3860065.1"/>
    <property type="molecule type" value="Genomic_DNA"/>
</dbReference>
<name>A0A9D4LL77_DREPO</name>
<sequence length="74" mass="8760">MIVQGFALTNANFMRAVDFLRERYGQQSKIIHATMQALLTLQPPNSTVSSLRFFYDRMETYIRVSNPWDRTKTW</sequence>
<proteinExistence type="predicted"/>
<evidence type="ECO:0000313" key="2">
    <source>
        <dbReference type="Proteomes" id="UP000828390"/>
    </source>
</evidence>
<reference evidence="1" key="2">
    <citation type="submission" date="2020-11" db="EMBL/GenBank/DDBJ databases">
        <authorList>
            <person name="McCartney M.A."/>
            <person name="Auch B."/>
            <person name="Kono T."/>
            <person name="Mallez S."/>
            <person name="Becker A."/>
            <person name="Gohl D.M."/>
            <person name="Silverstein K.A.T."/>
            <person name="Koren S."/>
            <person name="Bechman K.B."/>
            <person name="Herman A."/>
            <person name="Abrahante J.E."/>
            <person name="Garbe J."/>
        </authorList>
    </citation>
    <scope>NUCLEOTIDE SEQUENCE</scope>
    <source>
        <strain evidence="1">Duluth1</strain>
        <tissue evidence="1">Whole animal</tissue>
    </source>
</reference>
<keyword evidence="2" id="KW-1185">Reference proteome</keyword>
<dbReference type="InterPro" id="IPR005312">
    <property type="entry name" value="DUF1759"/>
</dbReference>
<comment type="caution">
    <text evidence="1">The sequence shown here is derived from an EMBL/GenBank/DDBJ whole genome shotgun (WGS) entry which is preliminary data.</text>
</comment>
<reference evidence="1" key="1">
    <citation type="journal article" date="2019" name="bioRxiv">
        <title>The Genome of the Zebra Mussel, Dreissena polymorpha: A Resource for Invasive Species Research.</title>
        <authorList>
            <person name="McCartney M.A."/>
            <person name="Auch B."/>
            <person name="Kono T."/>
            <person name="Mallez S."/>
            <person name="Zhang Y."/>
            <person name="Obille A."/>
            <person name="Becker A."/>
            <person name="Abrahante J.E."/>
            <person name="Garbe J."/>
            <person name="Badalamenti J.P."/>
            <person name="Herman A."/>
            <person name="Mangelson H."/>
            <person name="Liachko I."/>
            <person name="Sullivan S."/>
            <person name="Sone E.D."/>
            <person name="Koren S."/>
            <person name="Silverstein K.A.T."/>
            <person name="Beckman K.B."/>
            <person name="Gohl D.M."/>
        </authorList>
    </citation>
    <scope>NUCLEOTIDE SEQUENCE</scope>
    <source>
        <strain evidence="1">Duluth1</strain>
        <tissue evidence="1">Whole animal</tissue>
    </source>
</reference>
<dbReference type="Proteomes" id="UP000828390">
    <property type="component" value="Unassembled WGS sequence"/>
</dbReference>
<dbReference type="AlphaFoldDB" id="A0A9D4LL77"/>
<accession>A0A9D4LL77</accession>
<evidence type="ECO:0000313" key="1">
    <source>
        <dbReference type="EMBL" id="KAH3860065.1"/>
    </source>
</evidence>
<dbReference type="Pfam" id="PF03564">
    <property type="entry name" value="DUF1759"/>
    <property type="match status" value="1"/>
</dbReference>
<gene>
    <name evidence="1" type="ORF">DPMN_022958</name>
</gene>
<organism evidence="1 2">
    <name type="scientific">Dreissena polymorpha</name>
    <name type="common">Zebra mussel</name>
    <name type="synonym">Mytilus polymorpha</name>
    <dbReference type="NCBI Taxonomy" id="45954"/>
    <lineage>
        <taxon>Eukaryota</taxon>
        <taxon>Metazoa</taxon>
        <taxon>Spiralia</taxon>
        <taxon>Lophotrochozoa</taxon>
        <taxon>Mollusca</taxon>
        <taxon>Bivalvia</taxon>
        <taxon>Autobranchia</taxon>
        <taxon>Heteroconchia</taxon>
        <taxon>Euheterodonta</taxon>
        <taxon>Imparidentia</taxon>
        <taxon>Neoheterodontei</taxon>
        <taxon>Myida</taxon>
        <taxon>Dreissenoidea</taxon>
        <taxon>Dreissenidae</taxon>
        <taxon>Dreissena</taxon>
    </lineage>
</organism>